<dbReference type="SUPFAM" id="SSF52096">
    <property type="entry name" value="ClpP/crotonase"/>
    <property type="match status" value="1"/>
</dbReference>
<dbReference type="OrthoDB" id="5936191at2"/>
<keyword evidence="2" id="KW-1185">Reference proteome</keyword>
<accession>A0A0M6Y130</accession>
<dbReference type="RefSeq" id="WP_145903545.1">
    <property type="nucleotide sequence ID" value="NZ_CXST01000001.1"/>
</dbReference>
<sequence length="542" mass="58438">MLRNAVAAVAEKGFARSLIQALASVTVCIPAFSVAHAAEMRLLDSNPASAAGYQLLDLGTVSAEAVGHAKGLEDGFTSKSAVKDGSLPYFENGIAGDGAHTYETLHIVPAWGGLKTGKVISLEGQIQKGDLDHLKALVERTGFSDCLRPGYCPYNNVISLNSPGGNLREALEIGKYIAEQNFITLLPENAVCESACSLVFLAGYTRYEGFFFPRRFAHETARLGIHQPYIQLPEGNYSAEQVGQVVQLINRGVNEVTDYFLSTGIGIGFMRNMYGTKPGAMYHLSLAEMAAEGIFVVGRPQDLSNLSRSQMLSYCSSLYQGRFNTVSPDLLANLQSNERTFLTYVTGQNFVCLGVKSPNGDTWRSYVCDGSSKCLLGDFGQVALFELEADGKLSGFRDRDASALMNIAAGIDNTEVGLALKEYNHRVALLYFVELFAENMGTFETSFKRIPASLAFAEVPPEFCGQVDEYDAGLVRLVQAGLNNSGIDVGTPDGSLGPNTRKAIGRANKDLLNRSKTVIDPSLLKALGVPEDEVRGHVLCNG</sequence>
<organism evidence="1 2">
    <name type="scientific">Roseibium aggregatum</name>
    <dbReference type="NCBI Taxonomy" id="187304"/>
    <lineage>
        <taxon>Bacteria</taxon>
        <taxon>Pseudomonadati</taxon>
        <taxon>Pseudomonadota</taxon>
        <taxon>Alphaproteobacteria</taxon>
        <taxon>Hyphomicrobiales</taxon>
        <taxon>Stappiaceae</taxon>
        <taxon>Roseibium</taxon>
    </lineage>
</organism>
<name>A0A0M6Y130_9HYPH</name>
<evidence type="ECO:0008006" key="3">
    <source>
        <dbReference type="Google" id="ProtNLM"/>
    </source>
</evidence>
<dbReference type="Gene3D" id="3.90.226.10">
    <property type="entry name" value="2-enoyl-CoA Hydratase, Chain A, domain 1"/>
    <property type="match status" value="1"/>
</dbReference>
<protein>
    <recommendedName>
        <fullName evidence="3">Peptidoglycan binding protein</fullName>
    </recommendedName>
</protein>
<dbReference type="Proteomes" id="UP000048926">
    <property type="component" value="Unassembled WGS sequence"/>
</dbReference>
<dbReference type="InterPro" id="IPR029045">
    <property type="entry name" value="ClpP/crotonase-like_dom_sf"/>
</dbReference>
<gene>
    <name evidence="1" type="ORF">LAL4801_02267</name>
</gene>
<dbReference type="STRING" id="187304.B0E33_18140"/>
<reference evidence="2" key="1">
    <citation type="submission" date="2015-07" db="EMBL/GenBank/DDBJ databases">
        <authorList>
            <person name="Rodrigo-Torres Lidia"/>
            <person name="Arahal R.David."/>
        </authorList>
    </citation>
    <scope>NUCLEOTIDE SEQUENCE [LARGE SCALE GENOMIC DNA]</scope>
    <source>
        <strain evidence="2">CECT 4801</strain>
    </source>
</reference>
<evidence type="ECO:0000313" key="2">
    <source>
        <dbReference type="Proteomes" id="UP000048926"/>
    </source>
</evidence>
<dbReference type="AlphaFoldDB" id="A0A0M6Y130"/>
<dbReference type="EMBL" id="CXST01000001">
    <property type="protein sequence ID" value="CTQ43825.1"/>
    <property type="molecule type" value="Genomic_DNA"/>
</dbReference>
<proteinExistence type="predicted"/>
<evidence type="ECO:0000313" key="1">
    <source>
        <dbReference type="EMBL" id="CTQ43825.1"/>
    </source>
</evidence>